<dbReference type="EC" id="2.1.1.-" evidence="6"/>
<evidence type="ECO:0000313" key="7">
    <source>
        <dbReference type="Proteomes" id="UP001169063"/>
    </source>
</evidence>
<sequence>MSLTSTSGADSAAITQRPWAELKDPVFRTLVALMARVWSFGGIEVHTPEGRVIRIDGKAPGPRGVLIVKNPRFARRVFGSGDIGFAEGYMAGEWDSPHLAALLSVLAMNHDGIRRLFHGNLLVQAMNWVGHRLNRNSRSGSRKNIHAHYDLGNAFYGLWLDPTMTYSSARFVGDAETLEAAQKRKYETLCQAMDLQPGQHVLEIGCGWGGFAEHAAKRGARVTGLTISKEQYDFAQARMQRQGLSDQVEIRMLDYRDVEGQFDRVASIEMFEAVGRQYWPAYFAKLAEVLRPGGRAALQIITIRDDLFADYLKRMDFIQKYIFPGGDLPGESVLKARTDEVGLAWTGIERFGQDYARTLAAWAERFQAAWPQITGGKFDERFRRLWLFYLAYCEAGFSTGRTDVIQLALQKG</sequence>
<proteinExistence type="inferred from homology"/>
<keyword evidence="5" id="KW-0443">Lipid metabolism</keyword>
<organism evidence="6 7">
    <name type="scientific">Peiella sedimenti</name>
    <dbReference type="NCBI Taxonomy" id="3061083"/>
    <lineage>
        <taxon>Bacteria</taxon>
        <taxon>Pseudomonadati</taxon>
        <taxon>Pseudomonadota</taxon>
        <taxon>Alphaproteobacteria</taxon>
        <taxon>Caulobacterales</taxon>
        <taxon>Caulobacteraceae</taxon>
        <taxon>Peiella</taxon>
    </lineage>
</organism>
<evidence type="ECO:0000256" key="5">
    <source>
        <dbReference type="ARBA" id="ARBA00023098"/>
    </source>
</evidence>
<evidence type="ECO:0000256" key="3">
    <source>
        <dbReference type="ARBA" id="ARBA00022679"/>
    </source>
</evidence>
<dbReference type="CDD" id="cd02440">
    <property type="entry name" value="AdoMet_MTases"/>
    <property type="match status" value="1"/>
</dbReference>
<keyword evidence="3 6" id="KW-0808">Transferase</keyword>
<evidence type="ECO:0000256" key="1">
    <source>
        <dbReference type="ARBA" id="ARBA00010815"/>
    </source>
</evidence>
<reference evidence="6" key="1">
    <citation type="submission" date="2023-07" db="EMBL/GenBank/DDBJ databases">
        <title>Brevundimonas soil sp. nov., isolated from the soil of chemical plant.</title>
        <authorList>
            <person name="Wu N."/>
        </authorList>
    </citation>
    <scope>NUCLEOTIDE SEQUENCE</scope>
    <source>
        <strain evidence="6">XZ-24</strain>
    </source>
</reference>
<evidence type="ECO:0000256" key="4">
    <source>
        <dbReference type="ARBA" id="ARBA00022691"/>
    </source>
</evidence>
<comment type="similarity">
    <text evidence="1">Belongs to the CFA/CMAS family.</text>
</comment>
<dbReference type="RefSeq" id="WP_302109044.1">
    <property type="nucleotide sequence ID" value="NZ_JAUKTR010000001.1"/>
</dbReference>
<protein>
    <submittedName>
        <fullName evidence="6">Cyclopropane-fatty-acyl-phospholipid synthase family protein</fullName>
        <ecNumber evidence="6">2.1.1.-</ecNumber>
    </submittedName>
</protein>
<dbReference type="InterPro" id="IPR029063">
    <property type="entry name" value="SAM-dependent_MTases_sf"/>
</dbReference>
<dbReference type="SUPFAM" id="SSF53335">
    <property type="entry name" value="S-adenosyl-L-methionine-dependent methyltransferases"/>
    <property type="match status" value="1"/>
</dbReference>
<evidence type="ECO:0000313" key="6">
    <source>
        <dbReference type="EMBL" id="MDO1558639.1"/>
    </source>
</evidence>
<keyword evidence="4" id="KW-0949">S-adenosyl-L-methionine</keyword>
<gene>
    <name evidence="6" type="ORF">Q0812_04250</name>
</gene>
<dbReference type="PANTHER" id="PTHR43667:SF2">
    <property type="entry name" value="FATTY ACID C-METHYL TRANSFERASE"/>
    <property type="match status" value="1"/>
</dbReference>
<dbReference type="InterPro" id="IPR050723">
    <property type="entry name" value="CFA/CMAS"/>
</dbReference>
<dbReference type="GO" id="GO:0008168">
    <property type="term" value="F:methyltransferase activity"/>
    <property type="evidence" value="ECO:0007669"/>
    <property type="project" value="UniProtKB-KW"/>
</dbReference>
<comment type="caution">
    <text evidence="6">The sequence shown here is derived from an EMBL/GenBank/DDBJ whole genome shotgun (WGS) entry which is preliminary data.</text>
</comment>
<accession>A0ABT8SJC5</accession>
<dbReference type="EMBL" id="JAUKTR010000001">
    <property type="protein sequence ID" value="MDO1558639.1"/>
    <property type="molecule type" value="Genomic_DNA"/>
</dbReference>
<dbReference type="PIRSF" id="PIRSF003085">
    <property type="entry name" value="CMAS"/>
    <property type="match status" value="1"/>
</dbReference>
<dbReference type="Proteomes" id="UP001169063">
    <property type="component" value="Unassembled WGS sequence"/>
</dbReference>
<evidence type="ECO:0000256" key="2">
    <source>
        <dbReference type="ARBA" id="ARBA00022603"/>
    </source>
</evidence>
<dbReference type="Gene3D" id="3.40.50.150">
    <property type="entry name" value="Vaccinia Virus protein VP39"/>
    <property type="match status" value="1"/>
</dbReference>
<dbReference type="PANTHER" id="PTHR43667">
    <property type="entry name" value="CYCLOPROPANE-FATTY-ACYL-PHOSPHOLIPID SYNTHASE"/>
    <property type="match status" value="1"/>
</dbReference>
<name>A0ABT8SJC5_9CAUL</name>
<dbReference type="GO" id="GO:0032259">
    <property type="term" value="P:methylation"/>
    <property type="evidence" value="ECO:0007669"/>
    <property type="project" value="UniProtKB-KW"/>
</dbReference>
<dbReference type="Pfam" id="PF02353">
    <property type="entry name" value="CMAS"/>
    <property type="match status" value="1"/>
</dbReference>
<keyword evidence="2 6" id="KW-0489">Methyltransferase</keyword>
<keyword evidence="7" id="KW-1185">Reference proteome</keyword>
<dbReference type="InterPro" id="IPR003333">
    <property type="entry name" value="CMAS"/>
</dbReference>